<dbReference type="Proteomes" id="UP000813462">
    <property type="component" value="Unassembled WGS sequence"/>
</dbReference>
<organism evidence="1 2">
    <name type="scientific">Ziziphus jujuba var. spinosa</name>
    <dbReference type="NCBI Taxonomy" id="714518"/>
    <lineage>
        <taxon>Eukaryota</taxon>
        <taxon>Viridiplantae</taxon>
        <taxon>Streptophyta</taxon>
        <taxon>Embryophyta</taxon>
        <taxon>Tracheophyta</taxon>
        <taxon>Spermatophyta</taxon>
        <taxon>Magnoliopsida</taxon>
        <taxon>eudicotyledons</taxon>
        <taxon>Gunneridae</taxon>
        <taxon>Pentapetalae</taxon>
        <taxon>rosids</taxon>
        <taxon>fabids</taxon>
        <taxon>Rosales</taxon>
        <taxon>Rhamnaceae</taxon>
        <taxon>Paliureae</taxon>
        <taxon>Ziziphus</taxon>
    </lineage>
</organism>
<evidence type="ECO:0008006" key="3">
    <source>
        <dbReference type="Google" id="ProtNLM"/>
    </source>
</evidence>
<accession>A0A978VAF1</accession>
<dbReference type="EMBL" id="JAEACU010000006">
    <property type="protein sequence ID" value="KAH7524886.1"/>
    <property type="molecule type" value="Genomic_DNA"/>
</dbReference>
<evidence type="ECO:0000313" key="2">
    <source>
        <dbReference type="Proteomes" id="UP000813462"/>
    </source>
</evidence>
<name>A0A978VAF1_ZIZJJ</name>
<protein>
    <recommendedName>
        <fullName evidence="3">RNase H type-1 domain-containing protein</fullName>
    </recommendedName>
</protein>
<dbReference type="AlphaFoldDB" id="A0A978VAF1"/>
<proteinExistence type="predicted"/>
<reference evidence="1" key="1">
    <citation type="journal article" date="2021" name="Front. Plant Sci.">
        <title>Chromosome-Scale Genome Assembly for Chinese Sour Jujube and Insights Into Its Genome Evolution and Domestication Signature.</title>
        <authorList>
            <person name="Shen L.-Y."/>
            <person name="Luo H."/>
            <person name="Wang X.-L."/>
            <person name="Wang X.-M."/>
            <person name="Qiu X.-J."/>
            <person name="Liu H."/>
            <person name="Zhou S.-S."/>
            <person name="Jia K.-H."/>
            <person name="Nie S."/>
            <person name="Bao Y.-T."/>
            <person name="Zhang R.-G."/>
            <person name="Yun Q.-Z."/>
            <person name="Chai Y.-H."/>
            <person name="Lu J.-Y."/>
            <person name="Li Y."/>
            <person name="Zhao S.-W."/>
            <person name="Mao J.-F."/>
            <person name="Jia S.-G."/>
            <person name="Mao Y.-M."/>
        </authorList>
    </citation>
    <scope>NUCLEOTIDE SEQUENCE</scope>
    <source>
        <strain evidence="1">AT0</strain>
        <tissue evidence="1">Leaf</tissue>
    </source>
</reference>
<comment type="caution">
    <text evidence="1">The sequence shown here is derived from an EMBL/GenBank/DDBJ whole genome shotgun (WGS) entry which is preliminary data.</text>
</comment>
<evidence type="ECO:0000313" key="1">
    <source>
        <dbReference type="EMBL" id="KAH7524886.1"/>
    </source>
</evidence>
<sequence length="124" mass="13655">MELKACLEMYSHTSRKSINFTTSRLSLAKILERIKIDGWKANLLSSASEILIKSAAQAIPAYSMSILKLAKGDSVEGWVKVNCDGASNKHSLEGAEGIIFRDYHGRPVGKNAFHLCGEEALRME</sequence>
<gene>
    <name evidence="1" type="ORF">FEM48_Zijuj06G0166700</name>
</gene>